<proteinExistence type="predicted"/>
<name>A0A1H6CD57_9ACTN</name>
<dbReference type="Pfam" id="PF00239">
    <property type="entry name" value="Resolvase"/>
    <property type="match status" value="1"/>
</dbReference>
<keyword evidence="5" id="KW-1185">Reference proteome</keyword>
<keyword evidence="2" id="KW-0233">DNA recombination</keyword>
<dbReference type="Gene3D" id="3.40.50.1390">
    <property type="entry name" value="Resolvase, N-terminal catalytic domain"/>
    <property type="match status" value="1"/>
</dbReference>
<evidence type="ECO:0000256" key="2">
    <source>
        <dbReference type="ARBA" id="ARBA00023172"/>
    </source>
</evidence>
<dbReference type="InterPro" id="IPR050639">
    <property type="entry name" value="SSR_resolvase"/>
</dbReference>
<dbReference type="InterPro" id="IPR011109">
    <property type="entry name" value="DNA_bind_recombinase_dom"/>
</dbReference>
<dbReference type="InterPro" id="IPR036162">
    <property type="entry name" value="Resolvase-like_N_sf"/>
</dbReference>
<dbReference type="GO" id="GO:0003677">
    <property type="term" value="F:DNA binding"/>
    <property type="evidence" value="ECO:0007669"/>
    <property type="project" value="UniProtKB-KW"/>
</dbReference>
<dbReference type="EMBL" id="FNVU01000008">
    <property type="protein sequence ID" value="SEG70960.1"/>
    <property type="molecule type" value="Genomic_DNA"/>
</dbReference>
<protein>
    <submittedName>
        <fullName evidence="4">Recombinase</fullName>
    </submittedName>
</protein>
<dbReference type="GO" id="GO:0000150">
    <property type="term" value="F:DNA strand exchange activity"/>
    <property type="evidence" value="ECO:0007669"/>
    <property type="project" value="InterPro"/>
</dbReference>
<evidence type="ECO:0000313" key="5">
    <source>
        <dbReference type="Proteomes" id="UP000236754"/>
    </source>
</evidence>
<evidence type="ECO:0000256" key="1">
    <source>
        <dbReference type="ARBA" id="ARBA00023125"/>
    </source>
</evidence>
<dbReference type="PROSITE" id="PS51737">
    <property type="entry name" value="RECOMBINASE_DNA_BIND"/>
    <property type="match status" value="1"/>
</dbReference>
<dbReference type="Gene3D" id="3.90.1750.20">
    <property type="entry name" value="Putative Large Serine Recombinase, Chain B, Domain 2"/>
    <property type="match status" value="1"/>
</dbReference>
<dbReference type="AlphaFoldDB" id="A0A1H6CD57"/>
<evidence type="ECO:0000259" key="3">
    <source>
        <dbReference type="PROSITE" id="PS51737"/>
    </source>
</evidence>
<organism evidence="4 5">
    <name type="scientific">Actinacidiphila yanglinensis</name>
    <dbReference type="NCBI Taxonomy" id="310779"/>
    <lineage>
        <taxon>Bacteria</taxon>
        <taxon>Bacillati</taxon>
        <taxon>Actinomycetota</taxon>
        <taxon>Actinomycetes</taxon>
        <taxon>Kitasatosporales</taxon>
        <taxon>Streptomycetaceae</taxon>
        <taxon>Actinacidiphila</taxon>
    </lineage>
</organism>
<dbReference type="PANTHER" id="PTHR30461">
    <property type="entry name" value="DNA-INVERTASE FROM LAMBDOID PROPHAGE"/>
    <property type="match status" value="1"/>
</dbReference>
<gene>
    <name evidence="4" type="ORF">SAMN05216223_108324</name>
</gene>
<dbReference type="InterPro" id="IPR038109">
    <property type="entry name" value="DNA_bind_recomb_sf"/>
</dbReference>
<dbReference type="Proteomes" id="UP000236754">
    <property type="component" value="Unassembled WGS sequence"/>
</dbReference>
<sequence>MGLDRPADGEPETLADVYIRRSKKSEDLATLRGHLRQVHAYLAREDVAIRHVWLEQKSASKVHVRRDEFDNACAAVLAGRSKTLAAWKTDRFDRRGMGQVTPLLDELEKRRGRLVSTSEGLDSSRGGRVVFALLSDRAMEESRDISKRVLIGLESHRVIGRVPGGPLPFGLQRVGNGRIAPHPDEYPTARKIAELLLEGLGGTTAAHRVNAEGLSTRSGRHWSANAIARMAQSPLWAGLVPFRERHIDEFGQPIDKWGTWKADVLLDASGTPVSCGTGVVTLTEWYAIKAQFSSRTFRGAKGMHGAKRPGKLLTGIMKCPHCQVGMVSGGESYRCRTHLEGGPTACRGVRTKASRVDFVVGEMWVTHVSALEPGGEALYEIARRWLSYQDPEKKARHRHTEAALKDSHRRAEELDAAYYVHGRMSAERYAQLADALAAQVALLGEDLRELERQADLTPLLDAELLTEAWATAELDDKRMLLRSVVDELVLLPSAKQGDRTPIENRLRVRWVGGPK</sequence>
<dbReference type="InterPro" id="IPR006119">
    <property type="entry name" value="Resolv_N"/>
</dbReference>
<dbReference type="SUPFAM" id="SSF53041">
    <property type="entry name" value="Resolvase-like"/>
    <property type="match status" value="1"/>
</dbReference>
<dbReference type="SMART" id="SM00857">
    <property type="entry name" value="Resolvase"/>
    <property type="match status" value="1"/>
</dbReference>
<reference evidence="4 5" key="1">
    <citation type="submission" date="2016-10" db="EMBL/GenBank/DDBJ databases">
        <authorList>
            <person name="de Groot N.N."/>
        </authorList>
    </citation>
    <scope>NUCLEOTIDE SEQUENCE [LARGE SCALE GENOMIC DNA]</scope>
    <source>
        <strain evidence="4 5">CGMCC 4.2023</strain>
    </source>
</reference>
<dbReference type="PANTHER" id="PTHR30461:SF2">
    <property type="entry name" value="SERINE RECOMBINASE PINE-RELATED"/>
    <property type="match status" value="1"/>
</dbReference>
<accession>A0A1H6CD57</accession>
<dbReference type="Pfam" id="PF07508">
    <property type="entry name" value="Recombinase"/>
    <property type="match status" value="1"/>
</dbReference>
<feature type="domain" description="Recombinase" evidence="3">
    <location>
        <begin position="168"/>
        <end position="298"/>
    </location>
</feature>
<evidence type="ECO:0000313" key="4">
    <source>
        <dbReference type="EMBL" id="SEG70960.1"/>
    </source>
</evidence>
<keyword evidence="1" id="KW-0238">DNA-binding</keyword>